<feature type="region of interest" description="Disordered" evidence="2">
    <location>
        <begin position="325"/>
        <end position="395"/>
    </location>
</feature>
<evidence type="ECO:0000313" key="4">
    <source>
        <dbReference type="Proteomes" id="UP000654370"/>
    </source>
</evidence>
<dbReference type="Proteomes" id="UP000654370">
    <property type="component" value="Unassembled WGS sequence"/>
</dbReference>
<gene>
    <name evidence="3" type="ORF">INT43_006891</name>
</gene>
<dbReference type="EMBL" id="JAEPQZ010000004">
    <property type="protein sequence ID" value="KAG2181966.1"/>
    <property type="molecule type" value="Genomic_DNA"/>
</dbReference>
<evidence type="ECO:0000256" key="1">
    <source>
        <dbReference type="SAM" id="Coils"/>
    </source>
</evidence>
<feature type="compositionally biased region" description="Basic and acidic residues" evidence="2">
    <location>
        <begin position="649"/>
        <end position="660"/>
    </location>
</feature>
<evidence type="ECO:0000256" key="2">
    <source>
        <dbReference type="SAM" id="MobiDB-lite"/>
    </source>
</evidence>
<feature type="compositionally biased region" description="Polar residues" evidence="2">
    <location>
        <begin position="325"/>
        <end position="339"/>
    </location>
</feature>
<evidence type="ECO:0000313" key="3">
    <source>
        <dbReference type="EMBL" id="KAG2181966.1"/>
    </source>
</evidence>
<proteinExistence type="predicted"/>
<feature type="region of interest" description="Disordered" evidence="2">
    <location>
        <begin position="649"/>
        <end position="725"/>
    </location>
</feature>
<dbReference type="OrthoDB" id="2426300at2759"/>
<comment type="caution">
    <text evidence="3">The sequence shown here is derived from an EMBL/GenBank/DDBJ whole genome shotgun (WGS) entry which is preliminary data.</text>
</comment>
<keyword evidence="4" id="KW-1185">Reference proteome</keyword>
<feature type="compositionally biased region" description="Polar residues" evidence="2">
    <location>
        <begin position="371"/>
        <end position="394"/>
    </location>
</feature>
<feature type="region of interest" description="Disordered" evidence="2">
    <location>
        <begin position="165"/>
        <end position="184"/>
    </location>
</feature>
<feature type="region of interest" description="Disordered" evidence="2">
    <location>
        <begin position="475"/>
        <end position="537"/>
    </location>
</feature>
<dbReference type="AlphaFoldDB" id="A0A8H7PZG3"/>
<reference evidence="3" key="1">
    <citation type="submission" date="2020-12" db="EMBL/GenBank/DDBJ databases">
        <title>Metabolic potential, ecology and presence of endohyphal bacteria is reflected in genomic diversity of Mucoromycotina.</title>
        <authorList>
            <person name="Muszewska A."/>
            <person name="Okrasinska A."/>
            <person name="Steczkiewicz K."/>
            <person name="Drgas O."/>
            <person name="Orlowska M."/>
            <person name="Perlinska-Lenart U."/>
            <person name="Aleksandrzak-Piekarczyk T."/>
            <person name="Szatraj K."/>
            <person name="Zielenkiewicz U."/>
            <person name="Pilsyk S."/>
            <person name="Malc E."/>
            <person name="Mieczkowski P."/>
            <person name="Kruszewska J.S."/>
            <person name="Biernat P."/>
            <person name="Pawlowska J."/>
        </authorList>
    </citation>
    <scope>NUCLEOTIDE SEQUENCE</scope>
    <source>
        <strain evidence="3">WA0000067209</strain>
    </source>
</reference>
<accession>A0A8H7PZG3</accession>
<feature type="coiled-coil region" evidence="1">
    <location>
        <begin position="417"/>
        <end position="451"/>
    </location>
</feature>
<protein>
    <submittedName>
        <fullName evidence="3">Uncharacterized protein</fullName>
    </submittedName>
</protein>
<feature type="compositionally biased region" description="Polar residues" evidence="2">
    <location>
        <begin position="484"/>
        <end position="508"/>
    </location>
</feature>
<name>A0A8H7PZG3_MORIS</name>
<feature type="compositionally biased region" description="Polar residues" evidence="2">
    <location>
        <begin position="701"/>
        <end position="725"/>
    </location>
</feature>
<feature type="compositionally biased region" description="Low complexity" evidence="2">
    <location>
        <begin position="340"/>
        <end position="363"/>
    </location>
</feature>
<sequence>MMLPKLLGGRKKKDRRPTDLKIPLPRLNGIHNADLTDAQITALLTKPASASLSHFNKDHFARTYKPKIVQQDDMLRGSANGPVLLMPKPGHPLPLAGRILRGEDHDKTQIESEHDGDHISEIEVSKDQEDHQNEETLLRSLEVKGNDINHDTDQVLNPPVSNVVNAQPAKMSGHTPSKSDHSDFRSTPKIPGHYPMSLGSSEKIGGLVERASYMSEMSSNESQQTFETARQSPFSHLSSVRSTPSMSVLTSANLLDSLDPSNILYDLSLHRHSAPESHAVSDIAKHLQQPIEKPESLDDDKHNAVAHHSQMESFPALLSPMVANLQSPTSSKGKSAGITSSSVTSPASSINTTKAVSSSAVTTPAQGSIKRINSVSSPPDNGITANSAADTNGHASLKPLAESSTESNQTVTPNSRLAETSAEIEALRKQMAAIQQERAEWKKREDEHRAREREMLEQISRTQEQLQLALTQAGFFSGSRRSKNPTPTSQTSSGIVNNDVDTISSGSNRLRRKKSTGSQSHSKSSQHSRSRSASREDGIIRVTNHGAADHLSAMEDGCMTIGETARLALMIAIMNGGHIVRISLVDIHPEIVVGVIMTMTRWIVSMKIVAGGIDGMQGVLIHPVEPSAEVGLVVFQGRRMLIIQLHRRHAEEPRSRKSSDARTWPSKHITIEAHLPDKQGPNGKVEPSPVVTPKSILRNGGTLSRQSSAGSTVRKNNGRVTKQNM</sequence>
<organism evidence="3 4">
    <name type="scientific">Mortierella isabellina</name>
    <name type="common">Filamentous fungus</name>
    <name type="synonym">Umbelopsis isabellina</name>
    <dbReference type="NCBI Taxonomy" id="91625"/>
    <lineage>
        <taxon>Eukaryota</taxon>
        <taxon>Fungi</taxon>
        <taxon>Fungi incertae sedis</taxon>
        <taxon>Mucoromycota</taxon>
        <taxon>Mucoromycotina</taxon>
        <taxon>Umbelopsidomycetes</taxon>
        <taxon>Umbelopsidales</taxon>
        <taxon>Umbelopsidaceae</taxon>
        <taxon>Umbelopsis</taxon>
    </lineage>
</organism>
<keyword evidence="1" id="KW-0175">Coiled coil</keyword>
<feature type="region of interest" description="Disordered" evidence="2">
    <location>
        <begin position="220"/>
        <end position="240"/>
    </location>
</feature>